<sequence>MGHNHPLTGYHRAKIPDILLRGFSHIALEMVRPSLTKSGQKSLKRVTNAATLRYPIEKGPKPIAPYSFLSFASSSSLLARASCKSVEPARLCTLSSKLRKFAESPYSCSLQNYAGPARPCIPQVRRVTSLVLLAKLCRACSLLHPASSPSHLTRAPCKTLLSLLARARRKSIG</sequence>
<keyword evidence="2" id="KW-1185">Reference proteome</keyword>
<dbReference type="AlphaFoldDB" id="A0A2I0JFH7"/>
<protein>
    <submittedName>
        <fullName evidence="1">Uncharacterized protein</fullName>
    </submittedName>
</protein>
<evidence type="ECO:0000313" key="1">
    <source>
        <dbReference type="EMBL" id="PKI55025.1"/>
    </source>
</evidence>
<organism evidence="1 2">
    <name type="scientific">Punica granatum</name>
    <name type="common">Pomegranate</name>
    <dbReference type="NCBI Taxonomy" id="22663"/>
    <lineage>
        <taxon>Eukaryota</taxon>
        <taxon>Viridiplantae</taxon>
        <taxon>Streptophyta</taxon>
        <taxon>Embryophyta</taxon>
        <taxon>Tracheophyta</taxon>
        <taxon>Spermatophyta</taxon>
        <taxon>Magnoliopsida</taxon>
        <taxon>eudicotyledons</taxon>
        <taxon>Gunneridae</taxon>
        <taxon>Pentapetalae</taxon>
        <taxon>rosids</taxon>
        <taxon>malvids</taxon>
        <taxon>Myrtales</taxon>
        <taxon>Lythraceae</taxon>
        <taxon>Punica</taxon>
    </lineage>
</organism>
<reference evidence="1 2" key="1">
    <citation type="submission" date="2017-11" db="EMBL/GenBank/DDBJ databases">
        <title>De-novo sequencing of pomegranate (Punica granatum L.) genome.</title>
        <authorList>
            <person name="Akparov Z."/>
            <person name="Amiraslanov A."/>
            <person name="Hajiyeva S."/>
            <person name="Abbasov M."/>
            <person name="Kaur K."/>
            <person name="Hamwieh A."/>
            <person name="Solovyev V."/>
            <person name="Salamov A."/>
            <person name="Braich B."/>
            <person name="Kosarev P."/>
            <person name="Mahmoud A."/>
            <person name="Hajiyev E."/>
            <person name="Babayeva S."/>
            <person name="Izzatullayeva V."/>
            <person name="Mammadov A."/>
            <person name="Mammadov A."/>
            <person name="Sharifova S."/>
            <person name="Ojaghi J."/>
            <person name="Eynullazada K."/>
            <person name="Bayramov B."/>
            <person name="Abdulazimova A."/>
            <person name="Shahmuradov I."/>
        </authorList>
    </citation>
    <scope>NUCLEOTIDE SEQUENCE [LARGE SCALE GENOMIC DNA]</scope>
    <source>
        <strain evidence="2">cv. AG2017</strain>
        <tissue evidence="1">Leaf</tissue>
    </source>
</reference>
<dbReference type="EMBL" id="PGOL01001727">
    <property type="protein sequence ID" value="PKI55025.1"/>
    <property type="molecule type" value="Genomic_DNA"/>
</dbReference>
<accession>A0A2I0JFH7</accession>
<comment type="caution">
    <text evidence="1">The sequence shown here is derived from an EMBL/GenBank/DDBJ whole genome shotgun (WGS) entry which is preliminary data.</text>
</comment>
<gene>
    <name evidence="1" type="ORF">CRG98_024571</name>
</gene>
<evidence type="ECO:0000313" key="2">
    <source>
        <dbReference type="Proteomes" id="UP000233551"/>
    </source>
</evidence>
<dbReference type="Proteomes" id="UP000233551">
    <property type="component" value="Unassembled WGS sequence"/>
</dbReference>
<proteinExistence type="predicted"/>
<name>A0A2I0JFH7_PUNGR</name>